<dbReference type="Proteomes" id="UP000613011">
    <property type="component" value="Unassembled WGS sequence"/>
</dbReference>
<evidence type="ECO:0008006" key="3">
    <source>
        <dbReference type="Google" id="ProtNLM"/>
    </source>
</evidence>
<name>A0A936ZFW5_9BURK</name>
<sequence>MNPPGLGRLLRQAIAAAPRRFRWPPLPADAQAAWQAGADVAMAFALETARLARQAGKPVPEAGRALFIRSLALLVRQALVEGTGDPAFQALVLRSQEPRVDEFVRLSSQRVADRRAVRSAVNALAHPGKLRGLPPQPWHEALARLHDFAAAQAWGELRMALEQMLARADPPESALPDPLRALLDQPSLQRLEQADRLRDLPGVQRYLALCAQRGPLAGSAAASAMGRASARTGNGAEKATVDVLRTLAERLAPLGGPRLRVGRGLRTPAALERLDKSKDEWDAALLQGDEVVLLAEVKASPAAAVPDLPRLLRGLERLAAADAGGLYTFPSADGPVTLAGASLRQLVPRGRELPPHVVYFCSPPGPPQPVPWLAASTRAVLLSEPHSLAFARALAAGTPPAPDSLAPVWDALLHAPRLRAALHQGLTATTVGDATLHPRDLLDAVLREWGNSHC</sequence>
<proteinExistence type="predicted"/>
<gene>
    <name evidence="1" type="ORF">JI739_10350</name>
</gene>
<evidence type="ECO:0000313" key="1">
    <source>
        <dbReference type="EMBL" id="MBL0420744.1"/>
    </source>
</evidence>
<accession>A0A936ZFW5</accession>
<organism evidence="1 2">
    <name type="scientific">Ramlibacter aurantiacus</name>
    <dbReference type="NCBI Taxonomy" id="2801330"/>
    <lineage>
        <taxon>Bacteria</taxon>
        <taxon>Pseudomonadati</taxon>
        <taxon>Pseudomonadota</taxon>
        <taxon>Betaproteobacteria</taxon>
        <taxon>Burkholderiales</taxon>
        <taxon>Comamonadaceae</taxon>
        <taxon>Ramlibacter</taxon>
    </lineage>
</organism>
<reference evidence="1" key="1">
    <citation type="submission" date="2021-01" db="EMBL/GenBank/DDBJ databases">
        <title>Ramlibacter sp. strain AW1 16S ribosomal RNA gene Genome sequencing and assembly.</title>
        <authorList>
            <person name="Kang M."/>
        </authorList>
    </citation>
    <scope>NUCLEOTIDE SEQUENCE</scope>
    <source>
        <strain evidence="1">AW1</strain>
    </source>
</reference>
<dbReference type="RefSeq" id="WP_201683822.1">
    <property type="nucleotide sequence ID" value="NZ_JAEQNA010000003.1"/>
</dbReference>
<evidence type="ECO:0000313" key="2">
    <source>
        <dbReference type="Proteomes" id="UP000613011"/>
    </source>
</evidence>
<dbReference type="AlphaFoldDB" id="A0A936ZFW5"/>
<dbReference type="EMBL" id="JAEQNA010000003">
    <property type="protein sequence ID" value="MBL0420744.1"/>
    <property type="molecule type" value="Genomic_DNA"/>
</dbReference>
<protein>
    <recommendedName>
        <fullName evidence="3">3-deoxy-D-arabino-heptulosonate 7-phosphate synthase</fullName>
    </recommendedName>
</protein>
<comment type="caution">
    <text evidence="1">The sequence shown here is derived from an EMBL/GenBank/DDBJ whole genome shotgun (WGS) entry which is preliminary data.</text>
</comment>
<keyword evidence="2" id="KW-1185">Reference proteome</keyword>